<keyword evidence="2" id="KW-0812">Transmembrane</keyword>
<accession>T1B1U7</accession>
<evidence type="ECO:0000313" key="2">
    <source>
        <dbReference type="EMBL" id="EQD63822.1"/>
    </source>
</evidence>
<feature type="domain" description="Chalcone isomerase" evidence="1">
    <location>
        <begin position="11"/>
        <end position="97"/>
    </location>
</feature>
<organism evidence="2">
    <name type="scientific">mine drainage metagenome</name>
    <dbReference type="NCBI Taxonomy" id="410659"/>
    <lineage>
        <taxon>unclassified sequences</taxon>
        <taxon>metagenomes</taxon>
        <taxon>ecological metagenomes</taxon>
    </lineage>
</organism>
<keyword evidence="2" id="KW-0449">Lipoprotein</keyword>
<dbReference type="AlphaFoldDB" id="T1B1U7"/>
<sequence>PFRLAGRDFVRNNALAIRKQLGPEIQSFIHLWHPLKDHTQVFLDYLPKQGPRVSVTRVSINGHLAGTFPGSAFHEALLRIWLGPHPPTHALKRRMLGH</sequence>
<comment type="caution">
    <text evidence="2">The sequence shown here is derived from an EMBL/GenBank/DDBJ whole genome shotgun (WGS) entry which is preliminary data.</text>
</comment>
<protein>
    <submittedName>
        <fullName evidence="2">Lipoprotein transmembrane</fullName>
    </submittedName>
</protein>
<keyword evidence="2" id="KW-0472">Membrane</keyword>
<reference evidence="2" key="2">
    <citation type="journal article" date="2014" name="ISME J.">
        <title>Microbial stratification in low pH oxic and suboxic macroscopic growths along an acid mine drainage.</title>
        <authorList>
            <person name="Mendez-Garcia C."/>
            <person name="Mesa V."/>
            <person name="Sprenger R.R."/>
            <person name="Richter M."/>
            <person name="Diez M.S."/>
            <person name="Solano J."/>
            <person name="Bargiela R."/>
            <person name="Golyshina O.V."/>
            <person name="Manteca A."/>
            <person name="Ramos J.L."/>
            <person name="Gallego J.R."/>
            <person name="Llorente I."/>
            <person name="Martins Dos Santos V.A."/>
            <person name="Jensen O.N."/>
            <person name="Pelaez A.I."/>
            <person name="Sanchez J."/>
            <person name="Ferrer M."/>
        </authorList>
    </citation>
    <scope>NUCLEOTIDE SEQUENCE</scope>
</reference>
<feature type="non-terminal residue" evidence="2">
    <location>
        <position position="1"/>
    </location>
</feature>
<evidence type="ECO:0000259" key="1">
    <source>
        <dbReference type="Pfam" id="PF16036"/>
    </source>
</evidence>
<name>T1B1U7_9ZZZZ</name>
<dbReference type="EMBL" id="AUZZ01001605">
    <property type="protein sequence ID" value="EQD63822.1"/>
    <property type="molecule type" value="Genomic_DNA"/>
</dbReference>
<dbReference type="InterPro" id="IPR016087">
    <property type="entry name" value="Chalcone_isomerase"/>
</dbReference>
<dbReference type="Pfam" id="PF16036">
    <property type="entry name" value="Chalcone_3"/>
    <property type="match status" value="1"/>
</dbReference>
<proteinExistence type="predicted"/>
<gene>
    <name evidence="2" type="ORF">B2A_02339</name>
</gene>
<reference evidence="2" key="1">
    <citation type="submission" date="2013-08" db="EMBL/GenBank/DDBJ databases">
        <authorList>
            <person name="Mendez C."/>
            <person name="Richter M."/>
            <person name="Ferrer M."/>
            <person name="Sanchez J."/>
        </authorList>
    </citation>
    <scope>NUCLEOTIDE SEQUENCE</scope>
</reference>